<gene>
    <name evidence="2" type="ORF">GCM10011335_23660</name>
</gene>
<dbReference type="AlphaFoldDB" id="A0A917DB44"/>
<accession>A0A917DB44</accession>
<name>A0A917DB44_9HYPH</name>
<dbReference type="InterPro" id="IPR041657">
    <property type="entry name" value="HTH_17"/>
</dbReference>
<evidence type="ECO:0000313" key="2">
    <source>
        <dbReference type="EMBL" id="GGD20009.1"/>
    </source>
</evidence>
<organism evidence="2 3">
    <name type="scientific">Aureimonas glaciei</name>
    <dbReference type="NCBI Taxonomy" id="1776957"/>
    <lineage>
        <taxon>Bacteria</taxon>
        <taxon>Pseudomonadati</taxon>
        <taxon>Pseudomonadota</taxon>
        <taxon>Alphaproteobacteria</taxon>
        <taxon>Hyphomicrobiales</taxon>
        <taxon>Aurantimonadaceae</taxon>
        <taxon>Aureimonas</taxon>
    </lineage>
</organism>
<comment type="caution">
    <text evidence="2">The sequence shown here is derived from an EMBL/GenBank/DDBJ whole genome shotgun (WGS) entry which is preliminary data.</text>
</comment>
<dbReference type="Proteomes" id="UP000613160">
    <property type="component" value="Unassembled WGS sequence"/>
</dbReference>
<dbReference type="SUPFAM" id="SSF46955">
    <property type="entry name" value="Putative DNA-binding domain"/>
    <property type="match status" value="1"/>
</dbReference>
<proteinExistence type="predicted"/>
<evidence type="ECO:0000259" key="1">
    <source>
        <dbReference type="Pfam" id="PF12728"/>
    </source>
</evidence>
<protein>
    <recommendedName>
        <fullName evidence="1">Helix-turn-helix domain-containing protein</fullName>
    </recommendedName>
</protein>
<dbReference type="EMBL" id="BMJJ01000005">
    <property type="protein sequence ID" value="GGD20009.1"/>
    <property type="molecule type" value="Genomic_DNA"/>
</dbReference>
<keyword evidence="3" id="KW-1185">Reference proteome</keyword>
<reference evidence="2" key="1">
    <citation type="journal article" date="2014" name="Int. J. Syst. Evol. Microbiol.">
        <title>Complete genome sequence of Corynebacterium casei LMG S-19264T (=DSM 44701T), isolated from a smear-ripened cheese.</title>
        <authorList>
            <consortium name="US DOE Joint Genome Institute (JGI-PGF)"/>
            <person name="Walter F."/>
            <person name="Albersmeier A."/>
            <person name="Kalinowski J."/>
            <person name="Ruckert C."/>
        </authorList>
    </citation>
    <scope>NUCLEOTIDE SEQUENCE</scope>
    <source>
        <strain evidence="2">CGMCC 1.15493</strain>
    </source>
</reference>
<reference evidence="2" key="2">
    <citation type="submission" date="2020-09" db="EMBL/GenBank/DDBJ databases">
        <authorList>
            <person name="Sun Q."/>
            <person name="Zhou Y."/>
        </authorList>
    </citation>
    <scope>NUCLEOTIDE SEQUENCE</scope>
    <source>
        <strain evidence="2">CGMCC 1.15493</strain>
    </source>
</reference>
<evidence type="ECO:0000313" key="3">
    <source>
        <dbReference type="Proteomes" id="UP000613160"/>
    </source>
</evidence>
<dbReference type="RefSeq" id="WP_188850829.1">
    <property type="nucleotide sequence ID" value="NZ_BMJJ01000005.1"/>
</dbReference>
<dbReference type="InterPro" id="IPR009061">
    <property type="entry name" value="DNA-bd_dom_put_sf"/>
</dbReference>
<dbReference type="Pfam" id="PF12728">
    <property type="entry name" value="HTH_17"/>
    <property type="match status" value="1"/>
</dbReference>
<feature type="domain" description="Helix-turn-helix" evidence="1">
    <location>
        <begin position="5"/>
        <end position="55"/>
    </location>
</feature>
<sequence length="68" mass="7712">MGERYLTTEEAAEHLRSSVSTLARWRTLGTGPEYVKRQGRVLYSNDTLEAFLKGQTRTRTRDEVGHAG</sequence>